<dbReference type="Proteomes" id="UP000554520">
    <property type="component" value="Unassembled WGS sequence"/>
</dbReference>
<organism evidence="1 2">
    <name type="scientific">Phyllobacterium trifolii</name>
    <dbReference type="NCBI Taxonomy" id="300193"/>
    <lineage>
        <taxon>Bacteria</taxon>
        <taxon>Pseudomonadati</taxon>
        <taxon>Pseudomonadota</taxon>
        <taxon>Alphaproteobacteria</taxon>
        <taxon>Hyphomicrobiales</taxon>
        <taxon>Phyllobacteriaceae</taxon>
        <taxon>Phyllobacterium</taxon>
    </lineage>
</organism>
<dbReference type="RefSeq" id="WP_183664998.1">
    <property type="nucleotide sequence ID" value="NZ_JACHXN010000029.1"/>
</dbReference>
<evidence type="ECO:0000313" key="2">
    <source>
        <dbReference type="Proteomes" id="UP000554520"/>
    </source>
</evidence>
<name>A0A839UL54_9HYPH</name>
<proteinExistence type="predicted"/>
<sequence>MTTDEICIDHFEVQSDGTARFDIALPLVIISGWTLRKNSNDDWVLFPPRTQQRSSIVLASHVYSAVRAEAIKMMVLEISSHGA</sequence>
<reference evidence="1 2" key="1">
    <citation type="submission" date="2020-08" db="EMBL/GenBank/DDBJ databases">
        <title>Genomic Encyclopedia of Type Strains, Phase III (KMG-III): the genomes of soil and plant-associated and newly described type strains.</title>
        <authorList>
            <person name="Whitman W."/>
        </authorList>
    </citation>
    <scope>NUCLEOTIDE SEQUENCE [LARGE SCALE GENOMIC DNA]</scope>
    <source>
        <strain evidence="1 2">CECT 7015</strain>
    </source>
</reference>
<accession>A0A839UL54</accession>
<gene>
    <name evidence="1" type="ORF">FHS21_005691</name>
</gene>
<protein>
    <submittedName>
        <fullName evidence="1">Uncharacterized protein</fullName>
    </submittedName>
</protein>
<keyword evidence="2" id="KW-1185">Reference proteome</keyword>
<dbReference type="EMBL" id="JACHXN010000029">
    <property type="protein sequence ID" value="MBB3149239.1"/>
    <property type="molecule type" value="Genomic_DNA"/>
</dbReference>
<evidence type="ECO:0000313" key="1">
    <source>
        <dbReference type="EMBL" id="MBB3149239.1"/>
    </source>
</evidence>
<dbReference type="AlphaFoldDB" id="A0A839UL54"/>
<comment type="caution">
    <text evidence="1">The sequence shown here is derived from an EMBL/GenBank/DDBJ whole genome shotgun (WGS) entry which is preliminary data.</text>
</comment>